<gene>
    <name evidence="1" type="ORF">EVAR_96129_1</name>
</gene>
<comment type="caution">
    <text evidence="1">The sequence shown here is derived from an EMBL/GenBank/DDBJ whole genome shotgun (WGS) entry which is preliminary data.</text>
</comment>
<name>A0A4C2A476_EUMVA</name>
<dbReference type="AlphaFoldDB" id="A0A4C2A476"/>
<organism evidence="1 2">
    <name type="scientific">Eumeta variegata</name>
    <name type="common">Bagworm moth</name>
    <name type="synonym">Eumeta japonica</name>
    <dbReference type="NCBI Taxonomy" id="151549"/>
    <lineage>
        <taxon>Eukaryota</taxon>
        <taxon>Metazoa</taxon>
        <taxon>Ecdysozoa</taxon>
        <taxon>Arthropoda</taxon>
        <taxon>Hexapoda</taxon>
        <taxon>Insecta</taxon>
        <taxon>Pterygota</taxon>
        <taxon>Neoptera</taxon>
        <taxon>Endopterygota</taxon>
        <taxon>Lepidoptera</taxon>
        <taxon>Glossata</taxon>
        <taxon>Ditrysia</taxon>
        <taxon>Tineoidea</taxon>
        <taxon>Psychidae</taxon>
        <taxon>Oiketicinae</taxon>
        <taxon>Eumeta</taxon>
    </lineage>
</organism>
<accession>A0A4C2A476</accession>
<proteinExistence type="predicted"/>
<evidence type="ECO:0000313" key="2">
    <source>
        <dbReference type="Proteomes" id="UP000299102"/>
    </source>
</evidence>
<evidence type="ECO:0000313" key="1">
    <source>
        <dbReference type="EMBL" id="GBP94552.1"/>
    </source>
</evidence>
<reference evidence="1 2" key="1">
    <citation type="journal article" date="2019" name="Commun. Biol.">
        <title>The bagworm genome reveals a unique fibroin gene that provides high tensile strength.</title>
        <authorList>
            <person name="Kono N."/>
            <person name="Nakamura H."/>
            <person name="Ohtoshi R."/>
            <person name="Tomita M."/>
            <person name="Numata K."/>
            <person name="Arakawa K."/>
        </authorList>
    </citation>
    <scope>NUCLEOTIDE SEQUENCE [LARGE SCALE GENOMIC DNA]</scope>
</reference>
<dbReference type="Proteomes" id="UP000299102">
    <property type="component" value="Unassembled WGS sequence"/>
</dbReference>
<protein>
    <submittedName>
        <fullName evidence="1">Uncharacterized protein</fullName>
    </submittedName>
</protein>
<keyword evidence="2" id="KW-1185">Reference proteome</keyword>
<dbReference type="EMBL" id="BGZK01002519">
    <property type="protein sequence ID" value="GBP94552.1"/>
    <property type="molecule type" value="Genomic_DNA"/>
</dbReference>
<sequence>MQKFPVVIRRFTTELQATKAGFVVTIPKPKAAYSSAFSRVHLRSQKTQVSFSQIGLPVRAAGARMPAMQKQPESSVASWKLSFRRSCLCVPTVRKMDKQKGEVADNQEN</sequence>